<sequence length="612" mass="68611">MCQVYDSEDKLKPFETDPVRKLLKEIASQHSNTLSETSSEKFCFCNEASKPHLHQFSEKLPLNENEEKLDIKTGIKKHRRPEYLTYIVNEDDYNIRKTNLILHLCTNSTEKMNSSSKHDYQSSCLPDKKNTDLNSTTCVDKTTTEICQSKSKDALTESCNSDKQNKNSTTNLAAKTASSTNTPKYSSSSENINKKKLSEGSTECLPKTASNTCCSALKLPKCSSETIRKESPKQDCCSLDKTRKSLTDFHKCSSQIKEQTQSSNKENISATESKDNLITSEPVLTCNPETKRKNEKECKTKPSYCSNTLDVNDLAMPEEHASSFRLIKCPPTININNLIYEQQDLEQAMICTDIENCSGSNVLPDSHRNFKAYFGLKDSGVKSENVPNNLKVNVIPSNSNLADSTIKIKIDQNETVSTCVTTSDDFTSIAKDFFGNIYKRTKDAMTAITSESARFLNLVRRTSESCNTDRILTPPKICENKSVETPFSYLQQRKESGSLTMTDQSTTYMSNTAIINRITTESSESLLKYCTCNKTLAPEFSDIILEEPAPPSNSVFTTIKSKIFSIFREDCDKVSTMLKLNNSKTSMQSNDFEETGDSQLSIIDEIVLQKPT</sequence>
<dbReference type="AlphaFoldDB" id="A0A8S3XU11"/>
<comment type="caution">
    <text evidence="2">The sequence shown here is derived from an EMBL/GenBank/DDBJ whole genome shotgun (WGS) entry which is preliminary data.</text>
</comment>
<reference evidence="2" key="1">
    <citation type="submission" date="2021-04" db="EMBL/GenBank/DDBJ databases">
        <authorList>
            <person name="Tunstrom K."/>
        </authorList>
    </citation>
    <scope>NUCLEOTIDE SEQUENCE</scope>
</reference>
<proteinExistence type="predicted"/>
<dbReference type="EMBL" id="CAJQZP010001305">
    <property type="protein sequence ID" value="CAG5037434.1"/>
    <property type="molecule type" value="Genomic_DNA"/>
</dbReference>
<organism evidence="2 3">
    <name type="scientific">Parnassius apollo</name>
    <name type="common">Apollo butterfly</name>
    <name type="synonym">Papilio apollo</name>
    <dbReference type="NCBI Taxonomy" id="110799"/>
    <lineage>
        <taxon>Eukaryota</taxon>
        <taxon>Metazoa</taxon>
        <taxon>Ecdysozoa</taxon>
        <taxon>Arthropoda</taxon>
        <taxon>Hexapoda</taxon>
        <taxon>Insecta</taxon>
        <taxon>Pterygota</taxon>
        <taxon>Neoptera</taxon>
        <taxon>Endopterygota</taxon>
        <taxon>Lepidoptera</taxon>
        <taxon>Glossata</taxon>
        <taxon>Ditrysia</taxon>
        <taxon>Papilionoidea</taxon>
        <taxon>Papilionidae</taxon>
        <taxon>Parnassiinae</taxon>
        <taxon>Parnassini</taxon>
        <taxon>Parnassius</taxon>
        <taxon>Parnassius</taxon>
    </lineage>
</organism>
<feature type="compositionally biased region" description="Polar residues" evidence="1">
    <location>
        <begin position="157"/>
        <end position="177"/>
    </location>
</feature>
<name>A0A8S3XU11_PARAO</name>
<feature type="compositionally biased region" description="Low complexity" evidence="1">
    <location>
        <begin position="178"/>
        <end position="189"/>
    </location>
</feature>
<protein>
    <submittedName>
        <fullName evidence="2">(apollo) hypothetical protein</fullName>
    </submittedName>
</protein>
<dbReference type="OrthoDB" id="7338248at2759"/>
<gene>
    <name evidence="2" type="ORF">PAPOLLO_LOCUS21084</name>
</gene>
<feature type="region of interest" description="Disordered" evidence="1">
    <location>
        <begin position="157"/>
        <end position="193"/>
    </location>
</feature>
<dbReference type="Proteomes" id="UP000691718">
    <property type="component" value="Unassembled WGS sequence"/>
</dbReference>
<accession>A0A8S3XU11</accession>
<evidence type="ECO:0000313" key="2">
    <source>
        <dbReference type="EMBL" id="CAG5037434.1"/>
    </source>
</evidence>
<evidence type="ECO:0000256" key="1">
    <source>
        <dbReference type="SAM" id="MobiDB-lite"/>
    </source>
</evidence>
<keyword evidence="3" id="KW-1185">Reference proteome</keyword>
<evidence type="ECO:0000313" key="3">
    <source>
        <dbReference type="Proteomes" id="UP000691718"/>
    </source>
</evidence>